<evidence type="ECO:0000256" key="9">
    <source>
        <dbReference type="ARBA" id="ARBA00022701"/>
    </source>
</evidence>
<evidence type="ECO:0000256" key="10">
    <source>
        <dbReference type="ARBA" id="ARBA00022776"/>
    </source>
</evidence>
<comment type="subcellular location">
    <subcellularLocation>
        <location evidence="3">Chromosome</location>
        <location evidence="3">Centromere</location>
        <location evidence="3">Kinetochore</location>
    </subcellularLocation>
    <subcellularLocation>
        <location evidence="2">Cytoplasm</location>
        <location evidence="2">Cytoskeleton</location>
        <location evidence="2">Spindle</location>
    </subcellularLocation>
    <subcellularLocation>
        <location evidence="1">Nucleus</location>
    </subcellularLocation>
</comment>
<feature type="region of interest" description="Disordered" evidence="18">
    <location>
        <begin position="27"/>
        <end position="60"/>
    </location>
</feature>
<keyword evidence="12" id="KW-0995">Kinetochore</keyword>
<evidence type="ECO:0000256" key="16">
    <source>
        <dbReference type="ARBA" id="ARBA00023328"/>
    </source>
</evidence>
<dbReference type="GO" id="GO:0044732">
    <property type="term" value="C:mitotic spindle pole body"/>
    <property type="evidence" value="ECO:0007669"/>
    <property type="project" value="TreeGrafter"/>
</dbReference>
<evidence type="ECO:0000256" key="14">
    <source>
        <dbReference type="ARBA" id="ARBA00023242"/>
    </source>
</evidence>
<keyword evidence="8" id="KW-0132">Cell division</keyword>
<feature type="compositionally biased region" description="Low complexity" evidence="18">
    <location>
        <begin position="27"/>
        <end position="36"/>
    </location>
</feature>
<organism evidence="19 20">
    <name type="scientific">Tilletia indica</name>
    <dbReference type="NCBI Taxonomy" id="43049"/>
    <lineage>
        <taxon>Eukaryota</taxon>
        <taxon>Fungi</taxon>
        <taxon>Dikarya</taxon>
        <taxon>Basidiomycota</taxon>
        <taxon>Ustilaginomycotina</taxon>
        <taxon>Exobasidiomycetes</taxon>
        <taxon>Tilletiales</taxon>
        <taxon>Tilletiaceae</taxon>
        <taxon>Tilletia</taxon>
    </lineage>
</organism>
<evidence type="ECO:0000256" key="8">
    <source>
        <dbReference type="ARBA" id="ARBA00022618"/>
    </source>
</evidence>
<evidence type="ECO:0000256" key="5">
    <source>
        <dbReference type="ARBA" id="ARBA00020260"/>
    </source>
</evidence>
<dbReference type="GO" id="GO:0000278">
    <property type="term" value="P:mitotic cell cycle"/>
    <property type="evidence" value="ECO:0007669"/>
    <property type="project" value="InterPro"/>
</dbReference>
<dbReference type="AlphaFoldDB" id="A0A177TX65"/>
<evidence type="ECO:0000256" key="4">
    <source>
        <dbReference type="ARBA" id="ARBA00005501"/>
    </source>
</evidence>
<reference evidence="19" key="1">
    <citation type="submission" date="2016-04" db="EMBL/GenBank/DDBJ databases">
        <authorList>
            <person name="Nguyen H.D."/>
            <person name="Samba Siva P."/>
            <person name="Cullis J."/>
            <person name="Levesque C.A."/>
            <person name="Hambleton S."/>
        </authorList>
    </citation>
    <scope>NUCLEOTIDE SEQUENCE</scope>
    <source>
        <strain evidence="19">DAOMC 236416</strain>
    </source>
</reference>
<dbReference type="EMBL" id="LWDF02000048">
    <property type="protein sequence ID" value="KAE8259052.1"/>
    <property type="molecule type" value="Genomic_DNA"/>
</dbReference>
<keyword evidence="10" id="KW-0498">Mitosis</keyword>
<dbReference type="InterPro" id="IPR013963">
    <property type="entry name" value="DASH_Dad2"/>
</dbReference>
<evidence type="ECO:0000256" key="13">
    <source>
        <dbReference type="ARBA" id="ARBA00023212"/>
    </source>
</evidence>
<accession>A0A177TX65</accession>
<keyword evidence="13" id="KW-0206">Cytoskeleton</keyword>
<evidence type="ECO:0000313" key="19">
    <source>
        <dbReference type="EMBL" id="KAE8259052.1"/>
    </source>
</evidence>
<comment type="caution">
    <text evidence="19">The sequence shown here is derived from an EMBL/GenBank/DDBJ whole genome shotgun (WGS) entry which is preliminary data.</text>
</comment>
<evidence type="ECO:0000256" key="18">
    <source>
        <dbReference type="SAM" id="MobiDB-lite"/>
    </source>
</evidence>
<evidence type="ECO:0000256" key="1">
    <source>
        <dbReference type="ARBA" id="ARBA00004123"/>
    </source>
</evidence>
<dbReference type="Pfam" id="PF08654">
    <property type="entry name" value="DASH_Dad2"/>
    <property type="match status" value="1"/>
</dbReference>
<evidence type="ECO:0000256" key="17">
    <source>
        <dbReference type="ARBA" id="ARBA00030568"/>
    </source>
</evidence>
<keyword evidence="15" id="KW-0131">Cell cycle</keyword>
<gene>
    <name evidence="19" type="ORF">A4X13_0g1266</name>
</gene>
<evidence type="ECO:0000256" key="11">
    <source>
        <dbReference type="ARBA" id="ARBA00022829"/>
    </source>
</evidence>
<protein>
    <recommendedName>
        <fullName evidence="5">DASH complex subunit DAD2</fullName>
    </recommendedName>
    <alternativeName>
        <fullName evidence="17">Outer kinetochore protein DAD2</fullName>
    </alternativeName>
</protein>
<evidence type="ECO:0000256" key="2">
    <source>
        <dbReference type="ARBA" id="ARBA00004186"/>
    </source>
</evidence>
<keyword evidence="16" id="KW-0137">Centromere</keyword>
<sequence>MDPQLLTSHYGPRASIYAPLLGPGSTASATASASASQHMTSSQRAAPLPSSSSTSPAVPLTGPMARLAAKQAELEGLRALREQSAVLAKNLEDLSERTDELVNGGEPVANVMASWQGVFRAIMVAQSAIASSRAESIASAAAAAAAAKSANAAGGGGGVGDVVEDAAAAAGTAAATANVVDTGMLGPGVPGTLVRIPVDLDAQQDGDA</sequence>
<evidence type="ECO:0000256" key="7">
    <source>
        <dbReference type="ARBA" id="ARBA00022490"/>
    </source>
</evidence>
<dbReference type="GO" id="GO:0042729">
    <property type="term" value="C:DASH complex"/>
    <property type="evidence" value="ECO:0007669"/>
    <property type="project" value="InterPro"/>
</dbReference>
<dbReference type="GO" id="GO:0051301">
    <property type="term" value="P:cell division"/>
    <property type="evidence" value="ECO:0007669"/>
    <property type="project" value="UniProtKB-KW"/>
</dbReference>
<dbReference type="PANTHER" id="PTHR28036:SF1">
    <property type="entry name" value="DASH COMPLEX SUBUNIT DAD2"/>
    <property type="match status" value="1"/>
</dbReference>
<keyword evidence="11" id="KW-0159">Chromosome partition</keyword>
<dbReference type="GO" id="GO:0005874">
    <property type="term" value="C:microtubule"/>
    <property type="evidence" value="ECO:0007669"/>
    <property type="project" value="UniProtKB-KW"/>
</dbReference>
<dbReference type="GO" id="GO:1990023">
    <property type="term" value="C:mitotic spindle midzone"/>
    <property type="evidence" value="ECO:0007669"/>
    <property type="project" value="TreeGrafter"/>
</dbReference>
<evidence type="ECO:0000256" key="15">
    <source>
        <dbReference type="ARBA" id="ARBA00023306"/>
    </source>
</evidence>
<comment type="similarity">
    <text evidence="4">Belongs to the DASH complex DAD2 family.</text>
</comment>
<evidence type="ECO:0000256" key="6">
    <source>
        <dbReference type="ARBA" id="ARBA00022454"/>
    </source>
</evidence>
<feature type="compositionally biased region" description="Low complexity" evidence="18">
    <location>
        <begin position="45"/>
        <end position="60"/>
    </location>
</feature>
<keyword evidence="7" id="KW-0963">Cytoplasm</keyword>
<keyword evidence="14" id="KW-0539">Nucleus</keyword>
<evidence type="ECO:0000313" key="20">
    <source>
        <dbReference type="Proteomes" id="UP000077521"/>
    </source>
</evidence>
<proteinExistence type="inferred from homology"/>
<dbReference type="GO" id="GO:0008608">
    <property type="term" value="P:attachment of spindle microtubules to kinetochore"/>
    <property type="evidence" value="ECO:0007669"/>
    <property type="project" value="TreeGrafter"/>
</dbReference>
<keyword evidence="9" id="KW-0493">Microtubule</keyword>
<name>A0A177TX65_9BASI</name>
<evidence type="ECO:0000256" key="12">
    <source>
        <dbReference type="ARBA" id="ARBA00022838"/>
    </source>
</evidence>
<reference evidence="19" key="2">
    <citation type="journal article" date="2019" name="IMA Fungus">
        <title>Genome sequencing and comparison of five Tilletia species to identify candidate genes for the detection of regulated species infecting wheat.</title>
        <authorList>
            <person name="Nguyen H.D.T."/>
            <person name="Sultana T."/>
            <person name="Kesanakurti P."/>
            <person name="Hambleton S."/>
        </authorList>
    </citation>
    <scope>NUCLEOTIDE SEQUENCE</scope>
    <source>
        <strain evidence="19">DAOMC 236416</strain>
    </source>
</reference>
<dbReference type="Proteomes" id="UP000077521">
    <property type="component" value="Unassembled WGS sequence"/>
</dbReference>
<keyword evidence="6" id="KW-0158">Chromosome</keyword>
<dbReference type="PANTHER" id="PTHR28036">
    <property type="entry name" value="DASH COMPLEX SUBUNIT DAD2"/>
    <property type="match status" value="1"/>
</dbReference>
<keyword evidence="20" id="KW-1185">Reference proteome</keyword>
<evidence type="ECO:0000256" key="3">
    <source>
        <dbReference type="ARBA" id="ARBA00004629"/>
    </source>
</evidence>